<reference evidence="2 3" key="1">
    <citation type="submission" date="2018-12" db="EMBL/GenBank/DDBJ databases">
        <authorList>
            <person name="Yu L."/>
        </authorList>
    </citation>
    <scope>NUCLEOTIDE SEQUENCE [LARGE SCALE GENOMIC DNA]</scope>
    <source>
        <strain evidence="2 3">11S</strain>
    </source>
</reference>
<dbReference type="PANTHER" id="PTHR38599">
    <property type="entry name" value="CUPIN DOMAIN PROTEIN (AFU_ORTHOLOGUE AFUA_3G13620)"/>
    <property type="match status" value="1"/>
</dbReference>
<comment type="caution">
    <text evidence="2">The sequence shown here is derived from an EMBL/GenBank/DDBJ whole genome shotgun (WGS) entry which is preliminary data.</text>
</comment>
<dbReference type="SUPFAM" id="SSF51182">
    <property type="entry name" value="RmlC-like cupins"/>
    <property type="match status" value="1"/>
</dbReference>
<dbReference type="AlphaFoldDB" id="A0A431V6I0"/>
<dbReference type="InterPro" id="IPR014710">
    <property type="entry name" value="RmlC-like_jellyroll"/>
</dbReference>
<evidence type="ECO:0000259" key="1">
    <source>
        <dbReference type="Pfam" id="PF07883"/>
    </source>
</evidence>
<evidence type="ECO:0000313" key="3">
    <source>
        <dbReference type="Proteomes" id="UP000267400"/>
    </source>
</evidence>
<accession>A0A431V6I0</accession>
<protein>
    <submittedName>
        <fullName evidence="2">Cupin domain-containing protein</fullName>
    </submittedName>
</protein>
<dbReference type="InterPro" id="IPR013096">
    <property type="entry name" value="Cupin_2"/>
</dbReference>
<evidence type="ECO:0000313" key="2">
    <source>
        <dbReference type="EMBL" id="RTR06311.1"/>
    </source>
</evidence>
<gene>
    <name evidence="2" type="ORF">EKG36_02220</name>
</gene>
<dbReference type="EMBL" id="RXNS01000002">
    <property type="protein sequence ID" value="RTR06311.1"/>
    <property type="molecule type" value="Genomic_DNA"/>
</dbReference>
<dbReference type="OrthoDB" id="287220at2"/>
<feature type="domain" description="Cupin type-2" evidence="1">
    <location>
        <begin position="90"/>
        <end position="156"/>
    </location>
</feature>
<name>A0A431V6I0_9GAMM</name>
<proteinExistence type="predicted"/>
<dbReference type="PANTHER" id="PTHR38599:SF1">
    <property type="entry name" value="CUPIN DOMAIN PROTEIN (AFU_ORTHOLOGUE AFUA_3G13620)"/>
    <property type="match status" value="1"/>
</dbReference>
<sequence length="173" mass="19076">MITYFRLAIVRLRIAACFSRGSRMKLYIIHRGGETMKLMTLAAVAVLATASSMSLAQDLTEIDKPASELEQVLAHEVELSAGAQEVRVVRVTMEPHTAAAWHNHPSPVYVYVEEGEVVLEVEGESKTIKAGEAIAEPLDARMRALNTTDKPARAVVFQISPTEEAFLEEEPQE</sequence>
<dbReference type="Gene3D" id="2.60.120.10">
    <property type="entry name" value="Jelly Rolls"/>
    <property type="match status" value="1"/>
</dbReference>
<organism evidence="2 3">
    <name type="scientific">Halomonas nitroreducens</name>
    <dbReference type="NCBI Taxonomy" id="447425"/>
    <lineage>
        <taxon>Bacteria</taxon>
        <taxon>Pseudomonadati</taxon>
        <taxon>Pseudomonadota</taxon>
        <taxon>Gammaproteobacteria</taxon>
        <taxon>Oceanospirillales</taxon>
        <taxon>Halomonadaceae</taxon>
        <taxon>Halomonas</taxon>
    </lineage>
</organism>
<keyword evidence="3" id="KW-1185">Reference proteome</keyword>
<dbReference type="Proteomes" id="UP000267400">
    <property type="component" value="Unassembled WGS sequence"/>
</dbReference>
<dbReference type="Pfam" id="PF07883">
    <property type="entry name" value="Cupin_2"/>
    <property type="match status" value="1"/>
</dbReference>
<dbReference type="InterPro" id="IPR011051">
    <property type="entry name" value="RmlC_Cupin_sf"/>
</dbReference>